<comment type="caution">
    <text evidence="1">The sequence shown here is derived from an EMBL/GenBank/DDBJ whole genome shotgun (WGS) entry which is preliminary data.</text>
</comment>
<dbReference type="AlphaFoldDB" id="A0A6V8P0N4"/>
<name>A0A6V8P0N4_9ACTN</name>
<sequence>MKVDSKGIKLAIEDVFCFLSKSLIYEKEAYGIVAEGEEIADPDNSPEFL</sequence>
<gene>
    <name evidence="1" type="ORF">HKBW3S25_01567</name>
</gene>
<evidence type="ECO:0000313" key="2">
    <source>
        <dbReference type="Proteomes" id="UP000543224"/>
    </source>
</evidence>
<protein>
    <submittedName>
        <fullName evidence="1">Uncharacterized protein</fullName>
    </submittedName>
</protein>
<dbReference type="EMBL" id="BLRX01000356">
    <property type="protein sequence ID" value="GFP26079.1"/>
    <property type="molecule type" value="Genomic_DNA"/>
</dbReference>
<accession>A0A6V8P0N4</accession>
<organism evidence="1 2">
    <name type="scientific">Candidatus Hakubella thermalkaliphila</name>
    <dbReference type="NCBI Taxonomy" id="2754717"/>
    <lineage>
        <taxon>Bacteria</taxon>
        <taxon>Bacillati</taxon>
        <taxon>Actinomycetota</taxon>
        <taxon>Actinomycetota incertae sedis</taxon>
        <taxon>Candidatus Hakubellales</taxon>
        <taxon>Candidatus Hakubellaceae</taxon>
        <taxon>Candidatus Hakubella</taxon>
    </lineage>
</organism>
<evidence type="ECO:0000313" key="1">
    <source>
        <dbReference type="EMBL" id="GFP26079.1"/>
    </source>
</evidence>
<proteinExistence type="predicted"/>
<dbReference type="Proteomes" id="UP000543224">
    <property type="component" value="Unassembled WGS sequence"/>
</dbReference>
<reference evidence="1 2" key="1">
    <citation type="journal article" date="2020" name="Front. Microbiol.">
        <title>Single-cell genomics of novel Actinobacteria with the Wood-Ljungdahl pathway discovered in a serpentinizing system.</title>
        <authorList>
            <person name="Merino N."/>
            <person name="Kawai M."/>
            <person name="Boyd E.S."/>
            <person name="Colman D.R."/>
            <person name="McGlynn S.E."/>
            <person name="Nealson K.H."/>
            <person name="Kurokawa K."/>
            <person name="Hongoh Y."/>
        </authorList>
    </citation>
    <scope>NUCLEOTIDE SEQUENCE [LARGE SCALE GENOMIC DNA]</scope>
    <source>
        <strain evidence="1 2">S25</strain>
    </source>
</reference>